<organism evidence="1 2">
    <name type="scientific">Pleurodeles waltl</name>
    <name type="common">Iberian ribbed newt</name>
    <dbReference type="NCBI Taxonomy" id="8319"/>
    <lineage>
        <taxon>Eukaryota</taxon>
        <taxon>Metazoa</taxon>
        <taxon>Chordata</taxon>
        <taxon>Craniata</taxon>
        <taxon>Vertebrata</taxon>
        <taxon>Euteleostomi</taxon>
        <taxon>Amphibia</taxon>
        <taxon>Batrachia</taxon>
        <taxon>Caudata</taxon>
        <taxon>Salamandroidea</taxon>
        <taxon>Salamandridae</taxon>
        <taxon>Pleurodelinae</taxon>
        <taxon>Pleurodeles</taxon>
    </lineage>
</organism>
<protein>
    <submittedName>
        <fullName evidence="1">Uncharacterized protein</fullName>
    </submittedName>
</protein>
<dbReference type="EMBL" id="JANPWB010000012">
    <property type="protein sequence ID" value="KAJ1113767.1"/>
    <property type="molecule type" value="Genomic_DNA"/>
</dbReference>
<evidence type="ECO:0000313" key="2">
    <source>
        <dbReference type="Proteomes" id="UP001066276"/>
    </source>
</evidence>
<evidence type="ECO:0000313" key="1">
    <source>
        <dbReference type="EMBL" id="KAJ1113767.1"/>
    </source>
</evidence>
<dbReference type="AlphaFoldDB" id="A0AAV7NF44"/>
<name>A0AAV7NF44_PLEWA</name>
<feature type="non-terminal residue" evidence="1">
    <location>
        <position position="67"/>
    </location>
</feature>
<gene>
    <name evidence="1" type="ORF">NDU88_002009</name>
</gene>
<sequence length="67" mass="7461">AFLGSKFLPLYPKLFCEEALGPPSCAGFWGPEEDSLLFMFLDVSTPFPWGGFVTPFFWSPPVEVLVT</sequence>
<reference evidence="1" key="1">
    <citation type="journal article" date="2022" name="bioRxiv">
        <title>Sequencing and chromosome-scale assembly of the giantPleurodeles waltlgenome.</title>
        <authorList>
            <person name="Brown T."/>
            <person name="Elewa A."/>
            <person name="Iarovenko S."/>
            <person name="Subramanian E."/>
            <person name="Araus A.J."/>
            <person name="Petzold A."/>
            <person name="Susuki M."/>
            <person name="Suzuki K.-i.T."/>
            <person name="Hayashi T."/>
            <person name="Toyoda A."/>
            <person name="Oliveira C."/>
            <person name="Osipova E."/>
            <person name="Leigh N.D."/>
            <person name="Simon A."/>
            <person name="Yun M.H."/>
        </authorList>
    </citation>
    <scope>NUCLEOTIDE SEQUENCE</scope>
    <source>
        <strain evidence="1">20211129_DDA</strain>
        <tissue evidence="1">Liver</tissue>
    </source>
</reference>
<proteinExistence type="predicted"/>
<feature type="non-terminal residue" evidence="1">
    <location>
        <position position="1"/>
    </location>
</feature>
<accession>A0AAV7NF44</accession>
<dbReference type="Proteomes" id="UP001066276">
    <property type="component" value="Chromosome 8"/>
</dbReference>
<keyword evidence="2" id="KW-1185">Reference proteome</keyword>
<comment type="caution">
    <text evidence="1">The sequence shown here is derived from an EMBL/GenBank/DDBJ whole genome shotgun (WGS) entry which is preliminary data.</text>
</comment>